<accession>A0A852RN04</accession>
<feature type="domain" description="Alpha/beta hydrolase fold-3" evidence="2">
    <location>
        <begin position="113"/>
        <end position="318"/>
    </location>
</feature>
<name>A0A852RN04_9ACTN</name>
<dbReference type="EMBL" id="JACCBF010000001">
    <property type="protein sequence ID" value="NYD30666.1"/>
    <property type="molecule type" value="Genomic_DNA"/>
</dbReference>
<evidence type="ECO:0000259" key="2">
    <source>
        <dbReference type="Pfam" id="PF07859"/>
    </source>
</evidence>
<dbReference type="AlphaFoldDB" id="A0A852RN04"/>
<dbReference type="InterPro" id="IPR029058">
    <property type="entry name" value="AB_hydrolase_fold"/>
</dbReference>
<dbReference type="GO" id="GO:0016787">
    <property type="term" value="F:hydrolase activity"/>
    <property type="evidence" value="ECO:0007669"/>
    <property type="project" value="UniProtKB-KW"/>
</dbReference>
<dbReference type="RefSeq" id="WP_179726890.1">
    <property type="nucleotide sequence ID" value="NZ_BAABEF010000001.1"/>
</dbReference>
<dbReference type="PANTHER" id="PTHR48081">
    <property type="entry name" value="AB HYDROLASE SUPERFAMILY PROTEIN C4A8.06C"/>
    <property type="match status" value="1"/>
</dbReference>
<evidence type="ECO:0000256" key="1">
    <source>
        <dbReference type="ARBA" id="ARBA00022801"/>
    </source>
</evidence>
<comment type="caution">
    <text evidence="3">The sequence shown here is derived from an EMBL/GenBank/DDBJ whole genome shotgun (WGS) entry which is preliminary data.</text>
</comment>
<dbReference type="SUPFAM" id="SSF53474">
    <property type="entry name" value="alpha/beta-Hydrolases"/>
    <property type="match status" value="1"/>
</dbReference>
<proteinExistence type="predicted"/>
<gene>
    <name evidence="3" type="ORF">BJ958_002212</name>
</gene>
<dbReference type="PANTHER" id="PTHR48081:SF8">
    <property type="entry name" value="ALPHA_BETA HYDROLASE FOLD-3 DOMAIN-CONTAINING PROTEIN-RELATED"/>
    <property type="match status" value="1"/>
</dbReference>
<keyword evidence="1 3" id="KW-0378">Hydrolase</keyword>
<evidence type="ECO:0000313" key="4">
    <source>
        <dbReference type="Proteomes" id="UP000582231"/>
    </source>
</evidence>
<evidence type="ECO:0000313" key="3">
    <source>
        <dbReference type="EMBL" id="NYD30666.1"/>
    </source>
</evidence>
<dbReference type="Pfam" id="PF07859">
    <property type="entry name" value="Abhydrolase_3"/>
    <property type="match status" value="1"/>
</dbReference>
<protein>
    <submittedName>
        <fullName evidence="3">Acetyl esterase</fullName>
        <ecNumber evidence="3">3.1.1.-</ecNumber>
    </submittedName>
</protein>
<sequence>MSAQTFTAAQRLQRGLLVLLSRLPASLQRMLARPATNTAGDTMAPDVALLMKLTESGPDYSDLPPAEARATTERDLALFASRIPACAVEEEIEIGDGLLATRYSNGTPDRGLVLFFHGGGFVIGSRASYTAPARMLAHGTGADVVSVEYRLAPEHPFPAAQDDALLAWHHVVEHAAGWGADPHRIVVAGESAGGNIAAVLCQQVRDEAVRPMLQVLIQPVTDLVEHRPSQDEFAGSPALSAKQVAWFVDNYLPDGTDVADPRVSPYRAASLDGLPPAIVNLAGFDPLHDDGLAYATALLEAGVPTQVDREAGLVHGYLSYTAISPSCREATERLVASVSTVLDRAAHTTPTRKAS</sequence>
<organism evidence="3 4">
    <name type="scientific">Nocardioides kongjuensis</name>
    <dbReference type="NCBI Taxonomy" id="349522"/>
    <lineage>
        <taxon>Bacteria</taxon>
        <taxon>Bacillati</taxon>
        <taxon>Actinomycetota</taxon>
        <taxon>Actinomycetes</taxon>
        <taxon>Propionibacteriales</taxon>
        <taxon>Nocardioidaceae</taxon>
        <taxon>Nocardioides</taxon>
    </lineage>
</organism>
<dbReference type="InterPro" id="IPR013094">
    <property type="entry name" value="AB_hydrolase_3"/>
</dbReference>
<dbReference type="InterPro" id="IPR050300">
    <property type="entry name" value="GDXG_lipolytic_enzyme"/>
</dbReference>
<dbReference type="Gene3D" id="3.40.50.1820">
    <property type="entry name" value="alpha/beta hydrolase"/>
    <property type="match status" value="1"/>
</dbReference>
<keyword evidence="4" id="KW-1185">Reference proteome</keyword>
<dbReference type="Proteomes" id="UP000582231">
    <property type="component" value="Unassembled WGS sequence"/>
</dbReference>
<reference evidence="3 4" key="1">
    <citation type="submission" date="2020-07" db="EMBL/GenBank/DDBJ databases">
        <title>Sequencing the genomes of 1000 actinobacteria strains.</title>
        <authorList>
            <person name="Klenk H.-P."/>
        </authorList>
    </citation>
    <scope>NUCLEOTIDE SEQUENCE [LARGE SCALE GENOMIC DNA]</scope>
    <source>
        <strain evidence="3 4">DSM 19082</strain>
    </source>
</reference>
<dbReference type="EC" id="3.1.1.-" evidence="3"/>